<feature type="transmembrane region" description="Helical" evidence="8">
    <location>
        <begin position="88"/>
        <end position="108"/>
    </location>
</feature>
<evidence type="ECO:0000256" key="4">
    <source>
        <dbReference type="ARBA" id="ARBA00022475"/>
    </source>
</evidence>
<dbReference type="PANTHER" id="PTHR30330">
    <property type="entry name" value="AGSS FAMILY TRANSPORTER, SODIUM-ALANINE"/>
    <property type="match status" value="1"/>
</dbReference>
<feature type="transmembrane region" description="Helical" evidence="8">
    <location>
        <begin position="358"/>
        <end position="381"/>
    </location>
</feature>
<dbReference type="Pfam" id="PF01235">
    <property type="entry name" value="Na_Ala_symp"/>
    <property type="match status" value="1"/>
</dbReference>
<dbReference type="PRINTS" id="PR00175">
    <property type="entry name" value="NAALASMPORT"/>
</dbReference>
<feature type="transmembrane region" description="Helical" evidence="8">
    <location>
        <begin position="188"/>
        <end position="210"/>
    </location>
</feature>
<feature type="transmembrane region" description="Helical" evidence="8">
    <location>
        <begin position="245"/>
        <end position="271"/>
    </location>
</feature>
<keyword evidence="5 8" id="KW-0812">Transmembrane</keyword>
<comment type="similarity">
    <text evidence="2 8">Belongs to the alanine or glycine:cation symporter (AGCS) (TC 2.A.25) family.</text>
</comment>
<dbReference type="Proteomes" id="UP000272481">
    <property type="component" value="Unassembled WGS sequence"/>
</dbReference>
<comment type="caution">
    <text evidence="9">The sequence shown here is derived from an EMBL/GenBank/DDBJ whole genome shotgun (WGS) entry which is preliminary data.</text>
</comment>
<dbReference type="EMBL" id="RWGW01000005">
    <property type="protein sequence ID" value="RSK35724.1"/>
    <property type="molecule type" value="Genomic_DNA"/>
</dbReference>
<sequence length="487" mass="53588">MSVDLILEKIVGWLWGLPLIFTVLFVALYFTVGSKVFQLFHLPHIFKATFGKVFSKEERERSKSEKGILTPFQAVSTAIGGSVGVGNIGGVATAIAVGGPGAVFWMWLTALFSMMTKMVEVTLAVHYRSTDEKGDPYGGPTYYMQKGLGEERNFKLWWIPAFLFGFGIFSTFFITLQNYTVAEAIDSSFGFGLIPSSIIYVIGIYLIILGGIKRIGETAAKIIPAMCLFYLLAGLYIIFSNAGDILPVFGLIFDSAFTGMAAIGGFTGAAVAQVIQMGVARAVYSNEAGWGTSPMIHSTAKTDHPVKQGMWGAAEVFIDTMVICSVTALTIIITGMWSSGLDGASLTLAAFEEGIGEAGRFVITISVFLFGLTTTTGWYTYYEILLRQVFGKPDQASLKGKVLKFFQLVYPLPGLLLVIYAVYYELPGKYVWYFADITTAIPTFVNLVVLLFLSKRFFELLRDYKARELGVGIPDPDFRVFYEDRKK</sequence>
<evidence type="ECO:0000256" key="2">
    <source>
        <dbReference type="ARBA" id="ARBA00009261"/>
    </source>
</evidence>
<evidence type="ECO:0000256" key="5">
    <source>
        <dbReference type="ARBA" id="ARBA00022692"/>
    </source>
</evidence>
<keyword evidence="10" id="KW-1185">Reference proteome</keyword>
<evidence type="ECO:0000256" key="6">
    <source>
        <dbReference type="ARBA" id="ARBA00022989"/>
    </source>
</evidence>
<evidence type="ECO:0000256" key="3">
    <source>
        <dbReference type="ARBA" id="ARBA00022448"/>
    </source>
</evidence>
<keyword evidence="3 8" id="KW-0813">Transport</keyword>
<organism evidence="9 10">
    <name type="scientific">Bhargavaea beijingensis</name>
    <dbReference type="NCBI Taxonomy" id="426756"/>
    <lineage>
        <taxon>Bacteria</taxon>
        <taxon>Bacillati</taxon>
        <taxon>Bacillota</taxon>
        <taxon>Bacilli</taxon>
        <taxon>Bacillales</taxon>
        <taxon>Caryophanaceae</taxon>
        <taxon>Bhargavaea</taxon>
    </lineage>
</organism>
<evidence type="ECO:0000313" key="10">
    <source>
        <dbReference type="Proteomes" id="UP000272481"/>
    </source>
</evidence>
<keyword evidence="7 8" id="KW-0472">Membrane</keyword>
<protein>
    <submittedName>
        <fullName evidence="9">Sodium:alanine symporter family protein</fullName>
    </submittedName>
</protein>
<keyword evidence="6 8" id="KW-1133">Transmembrane helix</keyword>
<dbReference type="NCBIfam" id="TIGR00835">
    <property type="entry name" value="agcS"/>
    <property type="match status" value="1"/>
</dbReference>
<feature type="transmembrane region" description="Helical" evidence="8">
    <location>
        <begin position="402"/>
        <end position="424"/>
    </location>
</feature>
<comment type="subcellular location">
    <subcellularLocation>
        <location evidence="1 8">Cell membrane</location>
        <topology evidence="1 8">Multi-pass membrane protein</topology>
    </subcellularLocation>
</comment>
<gene>
    <name evidence="9" type="ORF">EJA12_03870</name>
</gene>
<feature type="transmembrane region" description="Helical" evidence="8">
    <location>
        <begin position="156"/>
        <end position="176"/>
    </location>
</feature>
<evidence type="ECO:0000313" key="9">
    <source>
        <dbReference type="EMBL" id="RSK35724.1"/>
    </source>
</evidence>
<keyword evidence="4 8" id="KW-1003">Cell membrane</keyword>
<accession>A0ABX9ZFA7</accession>
<reference evidence="9 10" key="1">
    <citation type="submission" date="2018-12" db="EMBL/GenBank/DDBJ databases">
        <title>Comparitive functional genomics of dry heat resistant strains isolated from the viking spacecraft.</title>
        <authorList>
            <person name="Seuylemezian A."/>
            <person name="Vaishampayan P."/>
        </authorList>
    </citation>
    <scope>NUCLEOTIDE SEQUENCE [LARGE SCALE GENOMIC DNA]</scope>
    <source>
        <strain evidence="9 10">M6-11</strain>
    </source>
</reference>
<feature type="transmembrane region" description="Helical" evidence="8">
    <location>
        <begin position="222"/>
        <end position="239"/>
    </location>
</feature>
<evidence type="ECO:0000256" key="1">
    <source>
        <dbReference type="ARBA" id="ARBA00004651"/>
    </source>
</evidence>
<name>A0ABX9ZFA7_9BACL</name>
<evidence type="ECO:0000256" key="8">
    <source>
        <dbReference type="RuleBase" id="RU363064"/>
    </source>
</evidence>
<feature type="transmembrane region" description="Helical" evidence="8">
    <location>
        <begin position="316"/>
        <end position="338"/>
    </location>
</feature>
<feature type="transmembrane region" description="Helical" evidence="8">
    <location>
        <begin position="430"/>
        <end position="453"/>
    </location>
</feature>
<dbReference type="PANTHER" id="PTHR30330:SF14">
    <property type="entry name" value="SODIUM_AMINO ACID (ALANINE) SYMPORTER"/>
    <property type="match status" value="1"/>
</dbReference>
<evidence type="ECO:0000256" key="7">
    <source>
        <dbReference type="ARBA" id="ARBA00023136"/>
    </source>
</evidence>
<keyword evidence="8" id="KW-0769">Symport</keyword>
<proteinExistence type="inferred from homology"/>
<feature type="transmembrane region" description="Helical" evidence="8">
    <location>
        <begin position="12"/>
        <end position="32"/>
    </location>
</feature>
<dbReference type="InterPro" id="IPR001463">
    <property type="entry name" value="Na/Ala_symport"/>
</dbReference>